<keyword evidence="3" id="KW-1185">Reference proteome</keyword>
<dbReference type="EMBL" id="JH993368">
    <property type="protein sequence ID" value="EKX31082.1"/>
    <property type="molecule type" value="Genomic_DNA"/>
</dbReference>
<accession>L1I4Q9</accession>
<gene>
    <name evidence="1" type="ORF">GUITHDRAFT_122714</name>
</gene>
<reference evidence="3" key="2">
    <citation type="submission" date="2012-11" db="EMBL/GenBank/DDBJ databases">
        <authorList>
            <person name="Kuo A."/>
            <person name="Curtis B.A."/>
            <person name="Tanifuji G."/>
            <person name="Burki F."/>
            <person name="Gruber A."/>
            <person name="Irimia M."/>
            <person name="Maruyama S."/>
            <person name="Arias M.C."/>
            <person name="Ball S.G."/>
            <person name="Gile G.H."/>
            <person name="Hirakawa Y."/>
            <person name="Hopkins J.F."/>
            <person name="Rensing S.A."/>
            <person name="Schmutz J."/>
            <person name="Symeonidi A."/>
            <person name="Elias M."/>
            <person name="Eveleigh R.J."/>
            <person name="Herman E.K."/>
            <person name="Klute M.J."/>
            <person name="Nakayama T."/>
            <person name="Obornik M."/>
            <person name="Reyes-Prieto A."/>
            <person name="Armbrust E.V."/>
            <person name="Aves S.J."/>
            <person name="Beiko R.G."/>
            <person name="Coutinho P."/>
            <person name="Dacks J.B."/>
            <person name="Durnford D.G."/>
            <person name="Fast N.M."/>
            <person name="Green B.R."/>
            <person name="Grisdale C."/>
            <person name="Hempe F."/>
            <person name="Henrissat B."/>
            <person name="Hoppner M.P."/>
            <person name="Ishida K.-I."/>
            <person name="Kim E."/>
            <person name="Koreny L."/>
            <person name="Kroth P.G."/>
            <person name="Liu Y."/>
            <person name="Malik S.-B."/>
            <person name="Maier U.G."/>
            <person name="McRose D."/>
            <person name="Mock T."/>
            <person name="Neilson J.A."/>
            <person name="Onodera N.T."/>
            <person name="Poole A.M."/>
            <person name="Pritham E.J."/>
            <person name="Richards T.A."/>
            <person name="Rocap G."/>
            <person name="Roy S.W."/>
            <person name="Sarai C."/>
            <person name="Schaack S."/>
            <person name="Shirato S."/>
            <person name="Slamovits C.H."/>
            <person name="Spencer D.F."/>
            <person name="Suzuki S."/>
            <person name="Worden A.Z."/>
            <person name="Zauner S."/>
            <person name="Barry K."/>
            <person name="Bell C."/>
            <person name="Bharti A.K."/>
            <person name="Crow J.A."/>
            <person name="Grimwood J."/>
            <person name="Kramer R."/>
            <person name="Lindquist E."/>
            <person name="Lucas S."/>
            <person name="Salamov A."/>
            <person name="McFadden G.I."/>
            <person name="Lane C.E."/>
            <person name="Keeling P.J."/>
            <person name="Gray M.W."/>
            <person name="Grigoriev I.V."/>
            <person name="Archibald J.M."/>
        </authorList>
    </citation>
    <scope>NUCLEOTIDE SEQUENCE</scope>
    <source>
        <strain evidence="3">CCMP2712</strain>
    </source>
</reference>
<proteinExistence type="predicted"/>
<dbReference type="AlphaFoldDB" id="L1I4Q9"/>
<dbReference type="KEGG" id="gtt:GUITHDRAFT_122714"/>
<protein>
    <submittedName>
        <fullName evidence="1 2">Uncharacterized protein</fullName>
    </submittedName>
</protein>
<name>L1I4Q9_GUITC</name>
<evidence type="ECO:0000313" key="2">
    <source>
        <dbReference type="EnsemblProtists" id="EKX31082"/>
    </source>
</evidence>
<dbReference type="Proteomes" id="UP000011087">
    <property type="component" value="Unassembled WGS sequence"/>
</dbReference>
<reference evidence="2" key="3">
    <citation type="submission" date="2016-03" db="UniProtKB">
        <authorList>
            <consortium name="EnsemblProtists"/>
        </authorList>
    </citation>
    <scope>IDENTIFICATION</scope>
</reference>
<dbReference type="HOGENOM" id="CLU_824983_0_0_1"/>
<reference evidence="1 3" key="1">
    <citation type="journal article" date="2012" name="Nature">
        <title>Algal genomes reveal evolutionary mosaicism and the fate of nucleomorphs.</title>
        <authorList>
            <consortium name="DOE Joint Genome Institute"/>
            <person name="Curtis B.A."/>
            <person name="Tanifuji G."/>
            <person name="Burki F."/>
            <person name="Gruber A."/>
            <person name="Irimia M."/>
            <person name="Maruyama S."/>
            <person name="Arias M.C."/>
            <person name="Ball S.G."/>
            <person name="Gile G.H."/>
            <person name="Hirakawa Y."/>
            <person name="Hopkins J.F."/>
            <person name="Kuo A."/>
            <person name="Rensing S.A."/>
            <person name="Schmutz J."/>
            <person name="Symeonidi A."/>
            <person name="Elias M."/>
            <person name="Eveleigh R.J."/>
            <person name="Herman E.K."/>
            <person name="Klute M.J."/>
            <person name="Nakayama T."/>
            <person name="Obornik M."/>
            <person name="Reyes-Prieto A."/>
            <person name="Armbrust E.V."/>
            <person name="Aves S.J."/>
            <person name="Beiko R.G."/>
            <person name="Coutinho P."/>
            <person name="Dacks J.B."/>
            <person name="Durnford D.G."/>
            <person name="Fast N.M."/>
            <person name="Green B.R."/>
            <person name="Grisdale C.J."/>
            <person name="Hempel F."/>
            <person name="Henrissat B."/>
            <person name="Hoppner M.P."/>
            <person name="Ishida K."/>
            <person name="Kim E."/>
            <person name="Koreny L."/>
            <person name="Kroth P.G."/>
            <person name="Liu Y."/>
            <person name="Malik S.B."/>
            <person name="Maier U.G."/>
            <person name="McRose D."/>
            <person name="Mock T."/>
            <person name="Neilson J.A."/>
            <person name="Onodera N.T."/>
            <person name="Poole A.M."/>
            <person name="Pritham E.J."/>
            <person name="Richards T.A."/>
            <person name="Rocap G."/>
            <person name="Roy S.W."/>
            <person name="Sarai C."/>
            <person name="Schaack S."/>
            <person name="Shirato S."/>
            <person name="Slamovits C.H."/>
            <person name="Spencer D.F."/>
            <person name="Suzuki S."/>
            <person name="Worden A.Z."/>
            <person name="Zauner S."/>
            <person name="Barry K."/>
            <person name="Bell C."/>
            <person name="Bharti A.K."/>
            <person name="Crow J.A."/>
            <person name="Grimwood J."/>
            <person name="Kramer R."/>
            <person name="Lindquist E."/>
            <person name="Lucas S."/>
            <person name="Salamov A."/>
            <person name="McFadden G.I."/>
            <person name="Lane C.E."/>
            <person name="Keeling P.J."/>
            <person name="Gray M.W."/>
            <person name="Grigoriev I.V."/>
            <person name="Archibald J.M."/>
        </authorList>
    </citation>
    <scope>NUCLEOTIDE SEQUENCE</scope>
    <source>
        <strain evidence="1 3">CCMP2712</strain>
    </source>
</reference>
<sequence>MVRPSASVENKKLALQFASAVCAFEDPDSTVSRTGYCSLFRCLAQACPFAIRGQDPYVGRHGLTEVEFNKVLERNGFTKLRAKKSFKMEGSGHEDSQEDGGELIGGRGQHVRRLTLVVPAVRYVYSGYRWRNPSDPDDRRELVEAWKAIAATSGPFATCCRLEAFLEVCKEYHDGWKSFLCRVPTYPRFFEEVDEALSPTKRKLDEAWSDEPSNAVVTTSMLPRPAKLLHASACPSDVVDQGCCDLASTASETEQGEESSCGEIDFMTEAHLRECLGAYELEGADGVKQEGQLACYGGACRRDWGAGPLPEEESAVMIQSFLESWERVDGAEGREGSLQRVIDEIIVSPLDPEDIEELVGTEGALVELV</sequence>
<evidence type="ECO:0000313" key="3">
    <source>
        <dbReference type="Proteomes" id="UP000011087"/>
    </source>
</evidence>
<dbReference type="RefSeq" id="XP_005818062.1">
    <property type="nucleotide sequence ID" value="XM_005818005.1"/>
</dbReference>
<dbReference type="EnsemblProtists" id="EKX31082">
    <property type="protein sequence ID" value="EKX31082"/>
    <property type="gene ID" value="GUITHDRAFT_122714"/>
</dbReference>
<dbReference type="PaxDb" id="55529-EKX31082"/>
<evidence type="ECO:0000313" key="1">
    <source>
        <dbReference type="EMBL" id="EKX31082.1"/>
    </source>
</evidence>
<organism evidence="1">
    <name type="scientific">Guillardia theta (strain CCMP2712)</name>
    <name type="common">Cryptophyte</name>
    <dbReference type="NCBI Taxonomy" id="905079"/>
    <lineage>
        <taxon>Eukaryota</taxon>
        <taxon>Cryptophyceae</taxon>
        <taxon>Pyrenomonadales</taxon>
        <taxon>Geminigeraceae</taxon>
        <taxon>Guillardia</taxon>
    </lineage>
</organism>
<dbReference type="GeneID" id="17287803"/>